<organism evidence="9 10">
    <name type="scientific">Ceratodon purpureus</name>
    <name type="common">Fire moss</name>
    <name type="synonym">Dicranum purpureum</name>
    <dbReference type="NCBI Taxonomy" id="3225"/>
    <lineage>
        <taxon>Eukaryota</taxon>
        <taxon>Viridiplantae</taxon>
        <taxon>Streptophyta</taxon>
        <taxon>Embryophyta</taxon>
        <taxon>Bryophyta</taxon>
        <taxon>Bryophytina</taxon>
        <taxon>Bryopsida</taxon>
        <taxon>Dicranidae</taxon>
        <taxon>Pseudoditrichales</taxon>
        <taxon>Ditrichaceae</taxon>
        <taxon>Ceratodon</taxon>
    </lineage>
</organism>
<dbReference type="Proteomes" id="UP000822688">
    <property type="component" value="Chromosome 4"/>
</dbReference>
<keyword evidence="10" id="KW-1185">Reference proteome</keyword>
<dbReference type="Pfam" id="PF00504">
    <property type="entry name" value="Chloroa_b-bind"/>
    <property type="match status" value="1"/>
</dbReference>
<dbReference type="EMBL" id="CM026424">
    <property type="protein sequence ID" value="KAG0579655.1"/>
    <property type="molecule type" value="Genomic_DNA"/>
</dbReference>
<evidence type="ECO:0000256" key="4">
    <source>
        <dbReference type="ARBA" id="ARBA00022640"/>
    </source>
</evidence>
<keyword evidence="3" id="KW-0150">Chloroplast</keyword>
<dbReference type="GO" id="GO:0016020">
    <property type="term" value="C:membrane"/>
    <property type="evidence" value="ECO:0007669"/>
    <property type="project" value="UniProtKB-SubCell"/>
</dbReference>
<evidence type="ECO:0008006" key="11">
    <source>
        <dbReference type="Google" id="ProtNLM"/>
    </source>
</evidence>
<evidence type="ECO:0000256" key="6">
    <source>
        <dbReference type="ARBA" id="ARBA00022989"/>
    </source>
</evidence>
<keyword evidence="5" id="KW-0812">Transmembrane</keyword>
<evidence type="ECO:0000256" key="5">
    <source>
        <dbReference type="ARBA" id="ARBA00022692"/>
    </source>
</evidence>
<comment type="subcellular location">
    <subcellularLocation>
        <location evidence="1">Membrane</location>
        <topology evidence="1">Multi-pass membrane protein</topology>
    </subcellularLocation>
    <subcellularLocation>
        <location evidence="2">Plastid</location>
        <location evidence="2">Chloroplast</location>
    </subcellularLocation>
</comment>
<comment type="similarity">
    <text evidence="8">Belongs to the ELIP/psbS family.</text>
</comment>
<dbReference type="GO" id="GO:0009507">
    <property type="term" value="C:chloroplast"/>
    <property type="evidence" value="ECO:0007669"/>
    <property type="project" value="UniProtKB-SubCell"/>
</dbReference>
<keyword evidence="6" id="KW-1133">Transmembrane helix</keyword>
<dbReference type="SUPFAM" id="SSF103511">
    <property type="entry name" value="Chlorophyll a-b binding protein"/>
    <property type="match status" value="1"/>
</dbReference>
<evidence type="ECO:0000256" key="2">
    <source>
        <dbReference type="ARBA" id="ARBA00004229"/>
    </source>
</evidence>
<evidence type="ECO:0000256" key="1">
    <source>
        <dbReference type="ARBA" id="ARBA00004141"/>
    </source>
</evidence>
<proteinExistence type="inferred from homology"/>
<dbReference type="PANTHER" id="PTHR14154">
    <property type="entry name" value="UPF0041 BRAIN PROTEIN 44-RELATED"/>
    <property type="match status" value="1"/>
</dbReference>
<evidence type="ECO:0000256" key="3">
    <source>
        <dbReference type="ARBA" id="ARBA00022528"/>
    </source>
</evidence>
<evidence type="ECO:0000256" key="7">
    <source>
        <dbReference type="ARBA" id="ARBA00023136"/>
    </source>
</evidence>
<evidence type="ECO:0000313" key="10">
    <source>
        <dbReference type="Proteomes" id="UP000822688"/>
    </source>
</evidence>
<evidence type="ECO:0000256" key="8">
    <source>
        <dbReference type="ARBA" id="ARBA00037956"/>
    </source>
</evidence>
<keyword evidence="4" id="KW-0934">Plastid</keyword>
<reference evidence="9" key="1">
    <citation type="submission" date="2020-06" db="EMBL/GenBank/DDBJ databases">
        <title>WGS assembly of Ceratodon purpureus strain R40.</title>
        <authorList>
            <person name="Carey S.B."/>
            <person name="Jenkins J."/>
            <person name="Shu S."/>
            <person name="Lovell J.T."/>
            <person name="Sreedasyam A."/>
            <person name="Maumus F."/>
            <person name="Tiley G.P."/>
            <person name="Fernandez-Pozo N."/>
            <person name="Barry K."/>
            <person name="Chen C."/>
            <person name="Wang M."/>
            <person name="Lipzen A."/>
            <person name="Daum C."/>
            <person name="Saski C.A."/>
            <person name="Payton A.C."/>
            <person name="Mcbreen J.C."/>
            <person name="Conrad R.E."/>
            <person name="Kollar L.M."/>
            <person name="Olsson S."/>
            <person name="Huttunen S."/>
            <person name="Landis J.B."/>
            <person name="Wickett N.J."/>
            <person name="Johnson M.G."/>
            <person name="Rensing S.A."/>
            <person name="Grimwood J."/>
            <person name="Schmutz J."/>
            <person name="Mcdaniel S.F."/>
        </authorList>
    </citation>
    <scope>NUCLEOTIDE SEQUENCE</scope>
    <source>
        <strain evidence="9">R40</strain>
    </source>
</reference>
<sequence>MPHSFTSRFSTPNQNHALALSVACIWLPPLHAHRRYTLSTFGAPATSIYPTTFSSLFNQVLPSIFATYAIRFNSYSQLQLYCFVIHSFSSNKSLEVDYILCPDRIARYTMASAMMSQMTAATLAGGLTALTPNSSRKLLNASSRVAATPRLATSLAGRVRCDAGKGLRETIDESTKKDITEAEILKSMETNESEQRSYFGAKPTPGFDQAVGFTPRPEIERRPETGDKSFLSVFAFDGAAPETINCRLAMLGMVWAFFAEKATGLTVVEQLFNPSTSGLVYFVGAVQLFTYASIVPIMNGESTDARSFGPFTARAERWNGRLAMLGFLSLVVTELIRQAPVFH</sequence>
<dbReference type="InterPro" id="IPR022796">
    <property type="entry name" value="Chloroa_b-bind"/>
</dbReference>
<accession>A0A8T0I9G2</accession>
<comment type="caution">
    <text evidence="9">The sequence shown here is derived from an EMBL/GenBank/DDBJ whole genome shotgun (WGS) entry which is preliminary data.</text>
</comment>
<gene>
    <name evidence="9" type="ORF">KC19_4G114000</name>
</gene>
<protein>
    <recommendedName>
        <fullName evidence="11">Early light-induced protein</fullName>
    </recommendedName>
</protein>
<keyword evidence="7" id="KW-0472">Membrane</keyword>
<dbReference type="AlphaFoldDB" id="A0A8T0I9G2"/>
<name>A0A8T0I9G2_CERPU</name>
<evidence type="ECO:0000313" key="9">
    <source>
        <dbReference type="EMBL" id="KAG0579655.1"/>
    </source>
</evidence>